<dbReference type="GO" id="GO:0005634">
    <property type="term" value="C:nucleus"/>
    <property type="evidence" value="ECO:0007669"/>
    <property type="project" value="TreeGrafter"/>
</dbReference>
<comment type="similarity">
    <text evidence="1">Belongs to the uracil-DNA glycosylase (UDG) superfamily. UNG family.</text>
</comment>
<dbReference type="PANTHER" id="PTHR11264:SF0">
    <property type="entry name" value="URACIL-DNA GLYCOSYLASE"/>
    <property type="match status" value="1"/>
</dbReference>
<evidence type="ECO:0000256" key="2">
    <source>
        <dbReference type="ARBA" id="ARBA00022763"/>
    </source>
</evidence>
<keyword evidence="2" id="KW-0227">DNA damage</keyword>
<dbReference type="Gene3D" id="3.40.470.10">
    <property type="entry name" value="Uracil-DNA glycosylase-like domain"/>
    <property type="match status" value="1"/>
</dbReference>
<sequence length="237" mass="26819">MTFTDLVLSFNAPETWKHVFQNARLELLNVARVIDRVEKEDRLASYPSRNLVFNAFELTPLDQVKVVIIGQDPYHDTLPNGYPRAQGLSFSSPTYANVPPSLRTIYREINRTYPHFIPPQHGDLTSWSRQGVLLLNTCLTVKPGQAGSHKKIWYPFISKVLAAISEVNPECIFLLWGRQATNIEGMIGSRSIIFKCDHPSPLARNSNFVGSNHFILANNELMKRGLTPIDWTSNAEL</sequence>
<name>A0A6C0BM47_9ZZZZ</name>
<dbReference type="NCBIfam" id="NF003588">
    <property type="entry name" value="PRK05254.1-1"/>
    <property type="match status" value="1"/>
</dbReference>
<dbReference type="SMART" id="SM00987">
    <property type="entry name" value="UreE_C"/>
    <property type="match status" value="1"/>
</dbReference>
<dbReference type="NCBIfam" id="TIGR00628">
    <property type="entry name" value="ung"/>
    <property type="match status" value="1"/>
</dbReference>
<dbReference type="InterPro" id="IPR018085">
    <property type="entry name" value="Ura-DNA_Glyclase_AS"/>
</dbReference>
<evidence type="ECO:0000313" key="6">
    <source>
        <dbReference type="EMBL" id="QHS93110.1"/>
    </source>
</evidence>
<dbReference type="GO" id="GO:0005739">
    <property type="term" value="C:mitochondrion"/>
    <property type="evidence" value="ECO:0007669"/>
    <property type="project" value="TreeGrafter"/>
</dbReference>
<keyword evidence="3" id="KW-0378">Hydrolase</keyword>
<dbReference type="EMBL" id="MN739196">
    <property type="protein sequence ID" value="QHS93110.1"/>
    <property type="molecule type" value="Genomic_DNA"/>
</dbReference>
<keyword evidence="4" id="KW-0234">DNA repair</keyword>
<reference evidence="6" key="1">
    <citation type="journal article" date="2020" name="Nature">
        <title>Giant virus diversity and host interactions through global metagenomics.</title>
        <authorList>
            <person name="Schulz F."/>
            <person name="Roux S."/>
            <person name="Paez-Espino D."/>
            <person name="Jungbluth S."/>
            <person name="Walsh D.A."/>
            <person name="Denef V.J."/>
            <person name="McMahon K.D."/>
            <person name="Konstantinidis K.T."/>
            <person name="Eloe-Fadrosh E.A."/>
            <person name="Kyrpides N.C."/>
            <person name="Woyke T."/>
        </authorList>
    </citation>
    <scope>NUCLEOTIDE SEQUENCE</scope>
    <source>
        <strain evidence="6">GVMAG-M-3300017651-5</strain>
    </source>
</reference>
<dbReference type="InterPro" id="IPR036895">
    <property type="entry name" value="Uracil-DNA_glycosylase-like_sf"/>
</dbReference>
<dbReference type="Pfam" id="PF03167">
    <property type="entry name" value="UDG"/>
    <property type="match status" value="1"/>
</dbReference>
<dbReference type="AlphaFoldDB" id="A0A6C0BM47"/>
<evidence type="ECO:0000259" key="5">
    <source>
        <dbReference type="SMART" id="SM00986"/>
    </source>
</evidence>
<dbReference type="NCBIfam" id="NF003592">
    <property type="entry name" value="PRK05254.1-5"/>
    <property type="match status" value="1"/>
</dbReference>
<dbReference type="SMART" id="SM00986">
    <property type="entry name" value="UDG"/>
    <property type="match status" value="1"/>
</dbReference>
<dbReference type="CDD" id="cd10027">
    <property type="entry name" value="UDG-F1-like"/>
    <property type="match status" value="1"/>
</dbReference>
<accession>A0A6C0BM47</accession>
<dbReference type="HAMAP" id="MF_00148">
    <property type="entry name" value="UDG"/>
    <property type="match status" value="1"/>
</dbReference>
<dbReference type="GO" id="GO:0097510">
    <property type="term" value="P:base-excision repair, AP site formation via deaminated base removal"/>
    <property type="evidence" value="ECO:0007669"/>
    <property type="project" value="TreeGrafter"/>
</dbReference>
<evidence type="ECO:0000256" key="3">
    <source>
        <dbReference type="ARBA" id="ARBA00022801"/>
    </source>
</evidence>
<proteinExistence type="inferred from homology"/>
<dbReference type="InterPro" id="IPR005122">
    <property type="entry name" value="Uracil-DNA_glycosylase-like"/>
</dbReference>
<dbReference type="SUPFAM" id="SSF52141">
    <property type="entry name" value="Uracil-DNA glycosylase-like"/>
    <property type="match status" value="1"/>
</dbReference>
<organism evidence="6">
    <name type="scientific">viral metagenome</name>
    <dbReference type="NCBI Taxonomy" id="1070528"/>
    <lineage>
        <taxon>unclassified sequences</taxon>
        <taxon>metagenomes</taxon>
        <taxon>organismal metagenomes</taxon>
    </lineage>
</organism>
<evidence type="ECO:0000256" key="4">
    <source>
        <dbReference type="ARBA" id="ARBA00023204"/>
    </source>
</evidence>
<evidence type="ECO:0000256" key="1">
    <source>
        <dbReference type="ARBA" id="ARBA00008184"/>
    </source>
</evidence>
<feature type="domain" description="Uracil-DNA glycosylase-like" evidence="5">
    <location>
        <begin position="57"/>
        <end position="221"/>
    </location>
</feature>
<protein>
    <recommendedName>
        <fullName evidence="5">Uracil-DNA glycosylase-like domain-containing protein</fullName>
    </recommendedName>
</protein>
<dbReference type="InterPro" id="IPR002043">
    <property type="entry name" value="UDG_fam1"/>
</dbReference>
<dbReference type="PANTHER" id="PTHR11264">
    <property type="entry name" value="URACIL-DNA GLYCOSYLASE"/>
    <property type="match status" value="1"/>
</dbReference>
<dbReference type="PROSITE" id="PS00130">
    <property type="entry name" value="U_DNA_GLYCOSYLASE"/>
    <property type="match status" value="1"/>
</dbReference>
<dbReference type="GO" id="GO:0004844">
    <property type="term" value="F:uracil DNA N-glycosylase activity"/>
    <property type="evidence" value="ECO:0007669"/>
    <property type="project" value="InterPro"/>
</dbReference>